<dbReference type="EMBL" id="CM044704">
    <property type="protein sequence ID" value="KAI5667616.1"/>
    <property type="molecule type" value="Genomic_DNA"/>
</dbReference>
<sequence length="372" mass="41699">MPAFTKKAQMIIQRSMVSIGGTLGCTPSQHDIQQTQPGRGAGGDCPPVSPFLGRHEHVDPGYVEVERGEGSGGGQPAIDPFDIPNLDIPSFSLGLTPLSQSLPSGSGTFQMPLPPGLGFAPFQSPHSISFGFFGFCALPPPGTAGSSTPYQSISQASSFDEEERMDDMDVVQYYGFGHRVGKKTTRLTPSYWSWTLPTSRMISHDELVRKILKYRDMDPNLWNVRIPMRMPSYYEVYRMFYFNLYSMNNDEEMRYLWTLPPHHAKERIHILVEFEHIQQQSIPITHNRNTTTLPEYISVVTQMVFYEPSMLYSAINNNDDEVDGSGRDDAVSSQSGSDDDNDPEEEFQTPLNPVNPINSVTENIVPQWESSQ</sequence>
<evidence type="ECO:0000313" key="2">
    <source>
        <dbReference type="Proteomes" id="UP001060085"/>
    </source>
</evidence>
<gene>
    <name evidence="1" type="ORF">M9H77_17469</name>
</gene>
<proteinExistence type="predicted"/>
<evidence type="ECO:0000313" key="1">
    <source>
        <dbReference type="EMBL" id="KAI5667616.1"/>
    </source>
</evidence>
<reference evidence="2" key="1">
    <citation type="journal article" date="2023" name="Nat. Plants">
        <title>Single-cell RNA sequencing provides a high-resolution roadmap for understanding the multicellular compartmentation of specialized metabolism.</title>
        <authorList>
            <person name="Sun S."/>
            <person name="Shen X."/>
            <person name="Li Y."/>
            <person name="Li Y."/>
            <person name="Wang S."/>
            <person name="Li R."/>
            <person name="Zhang H."/>
            <person name="Shen G."/>
            <person name="Guo B."/>
            <person name="Wei J."/>
            <person name="Xu J."/>
            <person name="St-Pierre B."/>
            <person name="Chen S."/>
            <person name="Sun C."/>
        </authorList>
    </citation>
    <scope>NUCLEOTIDE SEQUENCE [LARGE SCALE GENOMIC DNA]</scope>
</reference>
<name>A0ACC0B4P3_CATRO</name>
<dbReference type="Proteomes" id="UP001060085">
    <property type="component" value="Linkage Group LG04"/>
</dbReference>
<protein>
    <submittedName>
        <fullName evidence="1">Uncharacterized protein</fullName>
    </submittedName>
</protein>
<organism evidence="1 2">
    <name type="scientific">Catharanthus roseus</name>
    <name type="common">Madagascar periwinkle</name>
    <name type="synonym">Vinca rosea</name>
    <dbReference type="NCBI Taxonomy" id="4058"/>
    <lineage>
        <taxon>Eukaryota</taxon>
        <taxon>Viridiplantae</taxon>
        <taxon>Streptophyta</taxon>
        <taxon>Embryophyta</taxon>
        <taxon>Tracheophyta</taxon>
        <taxon>Spermatophyta</taxon>
        <taxon>Magnoliopsida</taxon>
        <taxon>eudicotyledons</taxon>
        <taxon>Gunneridae</taxon>
        <taxon>Pentapetalae</taxon>
        <taxon>asterids</taxon>
        <taxon>lamiids</taxon>
        <taxon>Gentianales</taxon>
        <taxon>Apocynaceae</taxon>
        <taxon>Rauvolfioideae</taxon>
        <taxon>Vinceae</taxon>
        <taxon>Catharanthinae</taxon>
        <taxon>Catharanthus</taxon>
    </lineage>
</organism>
<keyword evidence="2" id="KW-1185">Reference proteome</keyword>
<accession>A0ACC0B4P3</accession>
<comment type="caution">
    <text evidence="1">The sequence shown here is derived from an EMBL/GenBank/DDBJ whole genome shotgun (WGS) entry which is preliminary data.</text>
</comment>